<gene>
    <name evidence="5" type="primary">cheR</name>
    <name evidence="5" type="ORF">SOCEGT47_028400</name>
</gene>
<dbReference type="InterPro" id="IPR050903">
    <property type="entry name" value="Bact_Chemotaxis_MeTrfase"/>
</dbReference>
<keyword evidence="2 5" id="KW-0808">Transferase</keyword>
<proteinExistence type="predicted"/>
<reference evidence="5 6" key="1">
    <citation type="submission" date="2015-09" db="EMBL/GenBank/DDBJ databases">
        <title>Sorangium comparison.</title>
        <authorList>
            <person name="Zaburannyi N."/>
            <person name="Bunk B."/>
            <person name="Overmann J."/>
            <person name="Mueller R."/>
        </authorList>
    </citation>
    <scope>NUCLEOTIDE SEQUENCE [LARGE SCALE GENOMIC DNA]</scope>
    <source>
        <strain evidence="5 6">So ceGT47</strain>
    </source>
</reference>
<dbReference type="InterPro" id="IPR029063">
    <property type="entry name" value="SAM-dependent_MTases_sf"/>
</dbReference>
<feature type="domain" description="CheR-type methyltransferase" evidence="4">
    <location>
        <begin position="27"/>
        <end position="252"/>
    </location>
</feature>
<dbReference type="InterPro" id="IPR022642">
    <property type="entry name" value="CheR_C"/>
</dbReference>
<dbReference type="PRINTS" id="PR00996">
    <property type="entry name" value="CHERMTFRASE"/>
</dbReference>
<evidence type="ECO:0000259" key="4">
    <source>
        <dbReference type="PROSITE" id="PS50123"/>
    </source>
</evidence>
<dbReference type="RefSeq" id="WP_129347519.1">
    <property type="nucleotide sequence ID" value="NZ_CP012670.1"/>
</dbReference>
<dbReference type="AlphaFoldDB" id="A0A4P2PZK2"/>
<evidence type="ECO:0000313" key="5">
    <source>
        <dbReference type="EMBL" id="AUX22339.1"/>
    </source>
</evidence>
<evidence type="ECO:0000313" key="6">
    <source>
        <dbReference type="Proteomes" id="UP000295781"/>
    </source>
</evidence>
<dbReference type="SUPFAM" id="SSF53335">
    <property type="entry name" value="S-adenosyl-L-methionine-dependent methyltransferases"/>
    <property type="match status" value="1"/>
</dbReference>
<dbReference type="GO" id="GO:0008757">
    <property type="term" value="F:S-adenosylmethionine-dependent methyltransferase activity"/>
    <property type="evidence" value="ECO:0007669"/>
    <property type="project" value="InterPro"/>
</dbReference>
<keyword evidence="1 5" id="KW-0489">Methyltransferase</keyword>
<organism evidence="5 6">
    <name type="scientific">Sorangium cellulosum</name>
    <name type="common">Polyangium cellulosum</name>
    <dbReference type="NCBI Taxonomy" id="56"/>
    <lineage>
        <taxon>Bacteria</taxon>
        <taxon>Pseudomonadati</taxon>
        <taxon>Myxococcota</taxon>
        <taxon>Polyangia</taxon>
        <taxon>Polyangiales</taxon>
        <taxon>Polyangiaceae</taxon>
        <taxon>Sorangium</taxon>
    </lineage>
</organism>
<dbReference type="Gene3D" id="3.40.50.150">
    <property type="entry name" value="Vaccinia Virus protein VP39"/>
    <property type="match status" value="1"/>
</dbReference>
<dbReference type="OrthoDB" id="5495272at2"/>
<dbReference type="EMBL" id="CP012670">
    <property type="protein sequence ID" value="AUX22339.1"/>
    <property type="molecule type" value="Genomic_DNA"/>
</dbReference>
<dbReference type="PANTHER" id="PTHR24422:SF19">
    <property type="entry name" value="CHEMOTAXIS PROTEIN METHYLTRANSFERASE"/>
    <property type="match status" value="1"/>
</dbReference>
<evidence type="ECO:0000256" key="3">
    <source>
        <dbReference type="ARBA" id="ARBA00022691"/>
    </source>
</evidence>
<dbReference type="PROSITE" id="PS50123">
    <property type="entry name" value="CHER"/>
    <property type="match status" value="1"/>
</dbReference>
<keyword evidence="3" id="KW-0949">S-adenosyl-L-methionine</keyword>
<sequence>MTRPPRGGADPAARSAERAVDLALAEVERRYGLGRSLAAPGWVRARVLTILNGAAVRDGVSPLVAAERLQEDRQAIEEIVGALRVGETRFYRDPITWEAIASSILPRLPPDLPIAGLSAGCSTGEEAYTLGMVLASAGRRFSVLGVDRSVPAIEAAREAVYSAEAAEQLPPALAQRYCELKGGALHICQELRDVVSFEVCDLVHAVPTGGFQIIFFKNVLLYLAEPAGDAVARRLAAELDPGGLLFPAASEAPRLCGAGLTPVRVNAQVIAFRGPGNERTGFP</sequence>
<name>A0A4P2PZK2_SORCE</name>
<dbReference type="InterPro" id="IPR000780">
    <property type="entry name" value="CheR_MeTrfase"/>
</dbReference>
<dbReference type="PANTHER" id="PTHR24422">
    <property type="entry name" value="CHEMOTAXIS PROTEIN METHYLTRANSFERASE"/>
    <property type="match status" value="1"/>
</dbReference>
<protein>
    <submittedName>
        <fullName evidence="5">Chemotaxis protein methyltransferase</fullName>
    </submittedName>
</protein>
<dbReference type="Pfam" id="PF01739">
    <property type="entry name" value="CheR"/>
    <property type="match status" value="1"/>
</dbReference>
<dbReference type="GO" id="GO:0032259">
    <property type="term" value="P:methylation"/>
    <property type="evidence" value="ECO:0007669"/>
    <property type="project" value="UniProtKB-KW"/>
</dbReference>
<accession>A0A4P2PZK2</accession>
<evidence type="ECO:0000256" key="2">
    <source>
        <dbReference type="ARBA" id="ARBA00022679"/>
    </source>
</evidence>
<dbReference type="SMART" id="SM00138">
    <property type="entry name" value="MeTrc"/>
    <property type="match status" value="1"/>
</dbReference>
<evidence type="ECO:0000256" key="1">
    <source>
        <dbReference type="ARBA" id="ARBA00022603"/>
    </source>
</evidence>
<dbReference type="Proteomes" id="UP000295781">
    <property type="component" value="Chromosome"/>
</dbReference>